<dbReference type="PRINTS" id="PR00682">
    <property type="entry name" value="IPNSYNTHASE"/>
</dbReference>
<evidence type="ECO:0000256" key="3">
    <source>
        <dbReference type="ARBA" id="ARBA00023002"/>
    </source>
</evidence>
<evidence type="ECO:0000256" key="6">
    <source>
        <dbReference type="SAM" id="MobiDB-lite"/>
    </source>
</evidence>
<protein>
    <recommendedName>
        <fullName evidence="5">Altered inheritance of mitochondria protein 24, mitochondrial</fullName>
    </recommendedName>
</protein>
<comment type="similarity">
    <text evidence="5">Belongs to the AIM24 family.</text>
</comment>
<dbReference type="InterPro" id="IPR044861">
    <property type="entry name" value="IPNS-like_FE2OG_OXY"/>
</dbReference>
<dbReference type="SUPFAM" id="SSF51219">
    <property type="entry name" value="TRAP-like"/>
    <property type="match status" value="1"/>
</dbReference>
<keyword evidence="2" id="KW-0479">Metal-binding</keyword>
<evidence type="ECO:0000313" key="8">
    <source>
        <dbReference type="EMBL" id="TRX95151.1"/>
    </source>
</evidence>
<feature type="compositionally biased region" description="Low complexity" evidence="6">
    <location>
        <begin position="506"/>
        <end position="518"/>
    </location>
</feature>
<feature type="compositionally biased region" description="Low complexity" evidence="6">
    <location>
        <begin position="578"/>
        <end position="590"/>
    </location>
</feature>
<dbReference type="EMBL" id="VFLP01000017">
    <property type="protein sequence ID" value="TRX95151.1"/>
    <property type="molecule type" value="Genomic_DNA"/>
</dbReference>
<evidence type="ECO:0000259" key="7">
    <source>
        <dbReference type="PROSITE" id="PS51471"/>
    </source>
</evidence>
<keyword evidence="9" id="KW-1185">Reference proteome</keyword>
<keyword evidence="5" id="KW-0496">Mitochondrion</keyword>
<dbReference type="PROSITE" id="PS51471">
    <property type="entry name" value="FE2OG_OXY"/>
    <property type="match status" value="1"/>
</dbReference>
<dbReference type="AlphaFoldDB" id="A0A553I4N5"/>
<dbReference type="InterPro" id="IPR027443">
    <property type="entry name" value="IPNS-like_sf"/>
</dbReference>
<comment type="caution">
    <text evidence="8">The sequence shown here is derived from an EMBL/GenBank/DDBJ whole genome shotgun (WGS) entry which is preliminary data.</text>
</comment>
<dbReference type="InterPro" id="IPR016031">
    <property type="entry name" value="Trp_RNA-bd_attenuator-like_dom"/>
</dbReference>
<dbReference type="Gene3D" id="2.60.120.330">
    <property type="entry name" value="B-lactam Antibiotic, Isopenicillin N Synthase, Chain"/>
    <property type="match status" value="1"/>
</dbReference>
<dbReference type="OrthoDB" id="288590at2759"/>
<dbReference type="InterPro" id="IPR026992">
    <property type="entry name" value="DIOX_N"/>
</dbReference>
<dbReference type="PANTHER" id="PTHR10209:SF881">
    <property type="entry name" value="FI07970P-RELATED"/>
    <property type="match status" value="1"/>
</dbReference>
<evidence type="ECO:0000313" key="9">
    <source>
        <dbReference type="Proteomes" id="UP000319160"/>
    </source>
</evidence>
<sequence>MTASNFIPVVDMSSWHGGSTADRKRIASELTDACRRVGFIYVVHHGIPADLLEEAFAWSRRLFNLPLEKKMLAPHPPGPSVHRGYSWPGLEKVSQTIYADEEKDKQAEDRKVHDVKESYEIGSEELLQQPNVWLPEDVLPGFREFTTKFYWRCFDVAKELLRAIALGIGLDDEDFFSRFHSGLNNQLRLLHYPPVEAEKLKNNEVARMPAHSDWGTITMLFQDQSGGLQVEDPNQQGHFVNATPMNNALIMNVGDLLMRWSNGFKKTYLALITQPRIDYLKSTLHRVTLPPLSQGSSVESSMALSRYSIPYFVAPDPTALIECLSACADTQNPPRYPPVTQDDYRKMRARGQNRGVCATGPRNLRNILPIFGTTRSSFVVHSAPTYVFVNSAATELMNDALFMKTTLGRRYSTYMAWVEGFKYTALADGCKLKLATDYRSATQTDRLSERTRYPMSGQYYPPPPSAAGSGGPQKSYPPPPTSPPANQTRFYPPPPGTPSYPPPGAAQPQPQAQVQSPGYPTPPHQNYPPPQQNYPAPPQQSVSPPPKTGTPTSYPPPPAQSFQSPPQHQQHMNLAIRNNGAATPPGNAPAYSDAAPNAPQGYPQEKPSAQQAQPQPGPSAGPPPAPNMSAGAPTPGQFVGASTTMDDVGTFNGGSYRISHRDCNTIVTIQLAMGCPLTARPGVLIAMSPTITLKGEYKFSMKKLVAGSDLGQSTFIGPGELLLAPSMLGDITTIRLNGEESWSVGKDAYVANTQGVQRDYKRQGLGKAMFSGEGLWVHKISGVGLLWITSFGAIIRKDLAEGEKYIVDNGHLVAWNVKYVMERVSSGGIIAGFATGEGLVCKFTGPGTVFLQTRNPRAFGAYMAGNTAPP</sequence>
<evidence type="ECO:0000256" key="4">
    <source>
        <dbReference type="ARBA" id="ARBA00023004"/>
    </source>
</evidence>
<proteinExistence type="inferred from homology"/>
<keyword evidence="3" id="KW-0560">Oxidoreductase</keyword>
<organism evidence="8 9">
    <name type="scientific">Xylaria flabelliformis</name>
    <dbReference type="NCBI Taxonomy" id="2512241"/>
    <lineage>
        <taxon>Eukaryota</taxon>
        <taxon>Fungi</taxon>
        <taxon>Dikarya</taxon>
        <taxon>Ascomycota</taxon>
        <taxon>Pezizomycotina</taxon>
        <taxon>Sordariomycetes</taxon>
        <taxon>Xylariomycetidae</taxon>
        <taxon>Xylariales</taxon>
        <taxon>Xylariaceae</taxon>
        <taxon>Xylaria</taxon>
    </lineage>
</organism>
<dbReference type="InterPro" id="IPR036983">
    <property type="entry name" value="AIM24_sf"/>
</dbReference>
<dbReference type="GO" id="GO:0046872">
    <property type="term" value="F:metal ion binding"/>
    <property type="evidence" value="ECO:0007669"/>
    <property type="project" value="UniProtKB-KW"/>
</dbReference>
<dbReference type="GO" id="GO:0016491">
    <property type="term" value="F:oxidoreductase activity"/>
    <property type="evidence" value="ECO:0007669"/>
    <property type="project" value="UniProtKB-KW"/>
</dbReference>
<reference evidence="9" key="1">
    <citation type="submission" date="2019-06" db="EMBL/GenBank/DDBJ databases">
        <title>Draft genome sequence of the griseofulvin-producing fungus Xylaria cubensis strain G536.</title>
        <authorList>
            <person name="Mead M.E."/>
            <person name="Raja H.A."/>
            <person name="Steenwyk J.L."/>
            <person name="Knowles S.L."/>
            <person name="Oberlies N.H."/>
            <person name="Rokas A."/>
        </authorList>
    </citation>
    <scope>NUCLEOTIDE SEQUENCE [LARGE SCALE GENOMIC DNA]</scope>
    <source>
        <strain evidence="9">G536</strain>
    </source>
</reference>
<evidence type="ECO:0000256" key="2">
    <source>
        <dbReference type="ARBA" id="ARBA00022723"/>
    </source>
</evidence>
<dbReference type="GO" id="GO:0044283">
    <property type="term" value="P:small molecule biosynthetic process"/>
    <property type="evidence" value="ECO:0007669"/>
    <property type="project" value="UniProtKB-ARBA"/>
</dbReference>
<feature type="compositionally biased region" description="Pro residues" evidence="6">
    <location>
        <begin position="615"/>
        <end position="626"/>
    </location>
</feature>
<dbReference type="GO" id="GO:0005739">
    <property type="term" value="C:mitochondrion"/>
    <property type="evidence" value="ECO:0007669"/>
    <property type="project" value="UniProtKB-SubCell"/>
</dbReference>
<gene>
    <name evidence="8" type="ORF">FHL15_003843</name>
</gene>
<feature type="compositionally biased region" description="Pro residues" evidence="6">
    <location>
        <begin position="491"/>
        <end position="505"/>
    </location>
</feature>
<dbReference type="Gene3D" id="3.60.160.10">
    <property type="entry name" value="Mitochondrial biogenesis AIM24"/>
    <property type="match status" value="1"/>
</dbReference>
<dbReference type="Pfam" id="PF01987">
    <property type="entry name" value="AIM24"/>
    <property type="match status" value="1"/>
</dbReference>
<dbReference type="Pfam" id="PF03171">
    <property type="entry name" value="2OG-FeII_Oxy"/>
    <property type="match status" value="1"/>
</dbReference>
<dbReference type="Proteomes" id="UP000319160">
    <property type="component" value="Unassembled WGS sequence"/>
</dbReference>
<feature type="compositionally biased region" description="Pro residues" evidence="6">
    <location>
        <begin position="519"/>
        <end position="559"/>
    </location>
</feature>
<dbReference type="STRING" id="2512241.A0A553I4N5"/>
<feature type="region of interest" description="Disordered" evidence="6">
    <location>
        <begin position="441"/>
        <end position="645"/>
    </location>
</feature>
<keyword evidence="4" id="KW-0408">Iron</keyword>
<comment type="similarity">
    <text evidence="1">Belongs to the iron/ascorbate-dependent oxidoreductase family.</text>
</comment>
<feature type="compositionally biased region" description="Low complexity" evidence="6">
    <location>
        <begin position="560"/>
        <end position="571"/>
    </location>
</feature>
<evidence type="ECO:0000256" key="1">
    <source>
        <dbReference type="ARBA" id="ARBA00008056"/>
    </source>
</evidence>
<dbReference type="NCBIfam" id="TIGR00266">
    <property type="entry name" value="TIGR00266 family protein"/>
    <property type="match status" value="1"/>
</dbReference>
<dbReference type="SUPFAM" id="SSF51197">
    <property type="entry name" value="Clavaminate synthase-like"/>
    <property type="match status" value="1"/>
</dbReference>
<accession>A0A553I4N5</accession>
<comment type="subcellular location">
    <subcellularLocation>
        <location evidence="5">Mitochondrion</location>
    </subcellularLocation>
</comment>
<evidence type="ECO:0000256" key="5">
    <source>
        <dbReference type="RuleBase" id="RU363045"/>
    </source>
</evidence>
<name>A0A553I4N5_9PEZI</name>
<feature type="domain" description="Fe2OG dioxygenase" evidence="7">
    <location>
        <begin position="183"/>
        <end position="315"/>
    </location>
</feature>
<dbReference type="Pfam" id="PF14226">
    <property type="entry name" value="DIOX_N"/>
    <property type="match status" value="1"/>
</dbReference>
<dbReference type="InterPro" id="IPR002838">
    <property type="entry name" value="AIM24"/>
</dbReference>
<dbReference type="InterPro" id="IPR005123">
    <property type="entry name" value="Oxoglu/Fe-dep_dioxygenase_dom"/>
</dbReference>
<dbReference type="PANTHER" id="PTHR10209">
    <property type="entry name" value="OXIDOREDUCTASE, 2OG-FE II OXYGENASE FAMILY PROTEIN"/>
    <property type="match status" value="1"/>
</dbReference>